<protein>
    <recommendedName>
        <fullName evidence="4">NACHT domain-containing protein</fullName>
    </recommendedName>
</protein>
<feature type="transmembrane region" description="Helical" evidence="1">
    <location>
        <begin position="631"/>
        <end position="653"/>
    </location>
</feature>
<dbReference type="Proteomes" id="UP001140076">
    <property type="component" value="Unassembled WGS sequence"/>
</dbReference>
<feature type="transmembrane region" description="Helical" evidence="1">
    <location>
        <begin position="531"/>
        <end position="564"/>
    </location>
</feature>
<feature type="transmembrane region" description="Helical" evidence="1">
    <location>
        <begin position="65"/>
        <end position="90"/>
    </location>
</feature>
<keyword evidence="1" id="KW-0472">Membrane</keyword>
<comment type="caution">
    <text evidence="2">The sequence shown here is derived from an EMBL/GenBank/DDBJ whole genome shotgun (WGS) entry which is preliminary data.</text>
</comment>
<feature type="transmembrane region" description="Helical" evidence="1">
    <location>
        <begin position="576"/>
        <end position="602"/>
    </location>
</feature>
<feature type="transmembrane region" description="Helical" evidence="1">
    <location>
        <begin position="659"/>
        <end position="682"/>
    </location>
</feature>
<sequence length="758" mass="79453">MSDPVPPPQYVSAGRDAYTAGRDQHFHLTLAPPVRWLAVLLAVLLAAGTGLTAVIVVHLGSSAAVQSLVGVLAFLAAVAVGVVAAVVMWSRRRPSRRLGRRHLAGLKADLARRVRDEWAREWRTRVRFPLLEVEWAAAGPAAEAPGGDPPQTGTTADVLAAFTRLPPEERRLIVTGAGGSGKTVLALRLTLDMIDAVTDWGGPAPVPVYAPAALWDPAAQDLRGWLVDRVAQDHTGFDAVVVDEEDGRAKSVAGLLFDHGALLPVLDGLDEMGPRHLAAEALASLGRPFVLTSRPAEFDDAAAWLRGQGLDFGPALVVGLRPLTDTDAVVDYVSAGSPPRHAEGWAQVRRQLRAAPRGPLARALATPLMAALARTVHGAADRGPGPLLDAPDPESYLLGAFLAGVYDDGLRSADRERHERDRPRHRGDAPLRWLGFLASGTRRTGRHTVAWWELRGLTAPVLPEAVLGAAAGAAAAPLLAALAERGLGLVAGPCLGLLFGAAFDLAYAGVRGARSADRSVGGFRTRLDPPTIARWLGTGALVVAAALAAGAALLGAGAAAGWWHPFAVAVPRAATAVLGLLLAVVVACTAGLVIGLVAGVALSRPAVERKVATVRAATPAGTLARDRTASLALMAMFGVAVGFAAGAGAAVAFGGDLALGAWAAATALVPGGVAAAMMFTAWTPYVPVRLWLAAGGRLPLRLTAFLADARRWEVLRQFGAHYRFRHEALQRHLADRYEAGRRPGRRARRREGRREDRG</sequence>
<organism evidence="2 3">
    <name type="scientific">Streptomonospora mangrovi</name>
    <dbReference type="NCBI Taxonomy" id="2883123"/>
    <lineage>
        <taxon>Bacteria</taxon>
        <taxon>Bacillati</taxon>
        <taxon>Actinomycetota</taxon>
        <taxon>Actinomycetes</taxon>
        <taxon>Streptosporangiales</taxon>
        <taxon>Nocardiopsidaceae</taxon>
        <taxon>Streptomonospora</taxon>
    </lineage>
</organism>
<dbReference type="SUPFAM" id="SSF52540">
    <property type="entry name" value="P-loop containing nucleoside triphosphate hydrolases"/>
    <property type="match status" value="1"/>
</dbReference>
<keyword evidence="1" id="KW-1133">Transmembrane helix</keyword>
<dbReference type="AlphaFoldDB" id="A0A9X3SG88"/>
<evidence type="ECO:0000313" key="3">
    <source>
        <dbReference type="Proteomes" id="UP001140076"/>
    </source>
</evidence>
<dbReference type="EMBL" id="JAJAQC010000025">
    <property type="protein sequence ID" value="MDA0565725.1"/>
    <property type="molecule type" value="Genomic_DNA"/>
</dbReference>
<keyword evidence="1" id="KW-0812">Transmembrane</keyword>
<name>A0A9X3SG88_9ACTN</name>
<keyword evidence="3" id="KW-1185">Reference proteome</keyword>
<evidence type="ECO:0000256" key="1">
    <source>
        <dbReference type="SAM" id="Phobius"/>
    </source>
</evidence>
<feature type="transmembrane region" description="Helical" evidence="1">
    <location>
        <begin position="36"/>
        <end position="59"/>
    </location>
</feature>
<dbReference type="Gene3D" id="3.40.50.300">
    <property type="entry name" value="P-loop containing nucleotide triphosphate hydrolases"/>
    <property type="match status" value="1"/>
</dbReference>
<evidence type="ECO:0000313" key="2">
    <source>
        <dbReference type="EMBL" id="MDA0565725.1"/>
    </source>
</evidence>
<gene>
    <name evidence="2" type="ORF">LG943_15585</name>
</gene>
<evidence type="ECO:0008006" key="4">
    <source>
        <dbReference type="Google" id="ProtNLM"/>
    </source>
</evidence>
<proteinExistence type="predicted"/>
<reference evidence="2" key="1">
    <citation type="submission" date="2021-10" db="EMBL/GenBank/DDBJ databases">
        <title>Streptomonospora sp. nov., isolated from mangrove soil.</title>
        <authorList>
            <person name="Chen X."/>
            <person name="Ge X."/>
            <person name="Liu W."/>
        </authorList>
    </citation>
    <scope>NUCLEOTIDE SEQUENCE</scope>
    <source>
        <strain evidence="2">S1-112</strain>
    </source>
</reference>
<dbReference type="RefSeq" id="WP_270072997.1">
    <property type="nucleotide sequence ID" value="NZ_JAJAQC010000025.1"/>
</dbReference>
<dbReference type="InterPro" id="IPR027417">
    <property type="entry name" value="P-loop_NTPase"/>
</dbReference>
<feature type="transmembrane region" description="Helical" evidence="1">
    <location>
        <begin position="489"/>
        <end position="510"/>
    </location>
</feature>
<accession>A0A9X3SG88</accession>